<dbReference type="PROSITE" id="PS00122">
    <property type="entry name" value="CARBOXYLESTERASE_B_1"/>
    <property type="match status" value="1"/>
</dbReference>
<evidence type="ECO:0000313" key="6">
    <source>
        <dbReference type="Proteomes" id="UP000053342"/>
    </source>
</evidence>
<dbReference type="PANTHER" id="PTHR11559">
    <property type="entry name" value="CARBOXYLESTERASE"/>
    <property type="match status" value="1"/>
</dbReference>
<keyword evidence="6" id="KW-1185">Reference proteome</keyword>
<dbReference type="RefSeq" id="XP_016262186.1">
    <property type="nucleotide sequence ID" value="XM_016406582.1"/>
</dbReference>
<reference evidence="5 6" key="1">
    <citation type="submission" date="2015-01" db="EMBL/GenBank/DDBJ databases">
        <title>The Genome Sequence of Exophiala oligosperma CBS72588.</title>
        <authorList>
            <consortium name="The Broad Institute Genomics Platform"/>
            <person name="Cuomo C."/>
            <person name="de Hoog S."/>
            <person name="Gorbushina A."/>
            <person name="Stielow B."/>
            <person name="Teixiera M."/>
            <person name="Abouelleil A."/>
            <person name="Chapman S.B."/>
            <person name="Priest M."/>
            <person name="Young S.K."/>
            <person name="Wortman J."/>
            <person name="Nusbaum C."/>
            <person name="Birren B."/>
        </authorList>
    </citation>
    <scope>NUCLEOTIDE SEQUENCE [LARGE SCALE GENOMIC DNA]</scope>
    <source>
        <strain evidence="5 6">CBS 72588</strain>
    </source>
</reference>
<protein>
    <recommendedName>
        <fullName evidence="3">Carboxylic ester hydrolase</fullName>
        <ecNumber evidence="3">3.1.1.-</ecNumber>
    </recommendedName>
</protein>
<dbReference type="Pfam" id="PF00135">
    <property type="entry name" value="COesterase"/>
    <property type="match status" value="1"/>
</dbReference>
<gene>
    <name evidence="5" type="ORF">PV06_05564</name>
</gene>
<evidence type="ECO:0000259" key="4">
    <source>
        <dbReference type="Pfam" id="PF00135"/>
    </source>
</evidence>
<dbReference type="SUPFAM" id="SSF53474">
    <property type="entry name" value="alpha/beta-Hydrolases"/>
    <property type="match status" value="1"/>
</dbReference>
<dbReference type="EMBL" id="KN847336">
    <property type="protein sequence ID" value="KIW41970.1"/>
    <property type="molecule type" value="Genomic_DNA"/>
</dbReference>
<dbReference type="GeneID" id="27357638"/>
<dbReference type="AlphaFoldDB" id="A0A0D2DHT3"/>
<feature type="domain" description="Carboxylesterase type B" evidence="4">
    <location>
        <begin position="7"/>
        <end position="334"/>
    </location>
</feature>
<dbReference type="InterPro" id="IPR029058">
    <property type="entry name" value="AB_hydrolase_fold"/>
</dbReference>
<dbReference type="InterPro" id="IPR002018">
    <property type="entry name" value="CarbesteraseB"/>
</dbReference>
<dbReference type="ESTHER" id="9euro-a0a0d2dht3">
    <property type="family name" value="Fungal_carboxylesterase_lipase"/>
</dbReference>
<dbReference type="InterPro" id="IPR019826">
    <property type="entry name" value="Carboxylesterase_B_AS"/>
</dbReference>
<keyword evidence="2 3" id="KW-0378">Hydrolase</keyword>
<evidence type="ECO:0000313" key="5">
    <source>
        <dbReference type="EMBL" id="KIW41970.1"/>
    </source>
</evidence>
<dbReference type="STRING" id="215243.A0A0D2DHT3"/>
<dbReference type="GO" id="GO:0016787">
    <property type="term" value="F:hydrolase activity"/>
    <property type="evidence" value="ECO:0007669"/>
    <property type="project" value="UniProtKB-KW"/>
</dbReference>
<dbReference type="Gene3D" id="3.40.50.1820">
    <property type="entry name" value="alpha/beta hydrolase"/>
    <property type="match status" value="1"/>
</dbReference>
<evidence type="ECO:0000256" key="2">
    <source>
        <dbReference type="ARBA" id="ARBA00022801"/>
    </source>
</evidence>
<proteinExistence type="inferred from homology"/>
<organism evidence="5 6">
    <name type="scientific">Exophiala oligosperma</name>
    <dbReference type="NCBI Taxonomy" id="215243"/>
    <lineage>
        <taxon>Eukaryota</taxon>
        <taxon>Fungi</taxon>
        <taxon>Dikarya</taxon>
        <taxon>Ascomycota</taxon>
        <taxon>Pezizomycotina</taxon>
        <taxon>Eurotiomycetes</taxon>
        <taxon>Chaetothyriomycetidae</taxon>
        <taxon>Chaetothyriales</taxon>
        <taxon>Herpotrichiellaceae</taxon>
        <taxon>Exophiala</taxon>
    </lineage>
</organism>
<evidence type="ECO:0000256" key="3">
    <source>
        <dbReference type="RuleBase" id="RU361235"/>
    </source>
</evidence>
<dbReference type="HOGENOM" id="CLU_006586_16_0_1"/>
<dbReference type="OrthoDB" id="408631at2759"/>
<dbReference type="Proteomes" id="UP000053342">
    <property type="component" value="Unassembled WGS sequence"/>
</dbReference>
<dbReference type="VEuPathDB" id="FungiDB:PV06_05564"/>
<comment type="similarity">
    <text evidence="1 3">Belongs to the type-B carboxylesterase/lipase family.</text>
</comment>
<name>A0A0D2DHT3_9EURO</name>
<accession>A0A0D2DHT3</accession>
<dbReference type="EC" id="3.1.1.-" evidence="3"/>
<evidence type="ECO:0000256" key="1">
    <source>
        <dbReference type="ARBA" id="ARBA00005964"/>
    </source>
</evidence>
<sequence length="462" mass="50304">MAGIDGDTIVRLPGGRVQGFLTDDGEVFRARGVRYATAERFRESRLVDRWDDVWDCTKPAVLSPQLPSRLAVVVGDIQGTRPQSEDCLHVSIAAPASAVGSAGKSTGGALPVMVFFHGGAYVSGGGDLDCYDGTPLARRGVVVVNVTYRLGVLGYYPVGDDGVASPNLGLSDQITALKWVQTNIPCFGGDAGNVTLFGQSAGGDSIFSMLLLDETQDLFHRAILQSAPFGERTKPFAERQKMEKRMGEAMIESLAGQNIKDIPFEEVLKTPQVKAAMAAKEFPTGVMPFAPSFYRRPYEGTITQAMSSLDDVSRIRKPVLISYTRDDGAIFARMDGWLGPLLKIPLLGRVALSFKEWLYTGQIFGWGSEKMYSKISDAGGNAALVYFSHRFQYGLGAAHCICLPYLLGSWSAWERAPMLQGPNAKDIVARVGPEVRKLWVAFASGSNLQGKRFEINDSFRFE</sequence>
<dbReference type="InterPro" id="IPR050309">
    <property type="entry name" value="Type-B_Carboxylest/Lipase"/>
</dbReference>